<feature type="region of interest" description="Disordered" evidence="1">
    <location>
        <begin position="366"/>
        <end position="395"/>
    </location>
</feature>
<feature type="non-terminal residue" evidence="2">
    <location>
        <position position="1"/>
    </location>
</feature>
<evidence type="ECO:0000313" key="2">
    <source>
        <dbReference type="EMBL" id="KTT96321.1"/>
    </source>
</evidence>
<organism evidence="2 3">
    <name type="scientific">Sphingomonas sanguinis</name>
    <dbReference type="NCBI Taxonomy" id="33051"/>
    <lineage>
        <taxon>Bacteria</taxon>
        <taxon>Pseudomonadati</taxon>
        <taxon>Pseudomonadota</taxon>
        <taxon>Alphaproteobacteria</taxon>
        <taxon>Sphingomonadales</taxon>
        <taxon>Sphingomonadaceae</taxon>
        <taxon>Sphingomonas</taxon>
    </lineage>
</organism>
<evidence type="ECO:0000313" key="3">
    <source>
        <dbReference type="Proteomes" id="UP000074072"/>
    </source>
</evidence>
<dbReference type="AlphaFoldDB" id="A0A147IMQ6"/>
<comment type="caution">
    <text evidence="2">The sequence shown here is derived from an EMBL/GenBank/DDBJ whole genome shotgun (WGS) entry which is preliminary data.</text>
</comment>
<proteinExistence type="predicted"/>
<gene>
    <name evidence="2" type="ORF">SB4_15925</name>
</gene>
<accession>A0A147IMQ6</accession>
<name>A0A147IMQ6_9SPHN</name>
<evidence type="ECO:0000256" key="1">
    <source>
        <dbReference type="SAM" id="MobiDB-lite"/>
    </source>
</evidence>
<dbReference type="PATRIC" id="fig|33051.4.peg.613"/>
<evidence type="ECO:0008006" key="4">
    <source>
        <dbReference type="Google" id="ProtNLM"/>
    </source>
</evidence>
<dbReference type="EMBL" id="LDTE01000114">
    <property type="protein sequence ID" value="KTT96321.1"/>
    <property type="molecule type" value="Genomic_DNA"/>
</dbReference>
<dbReference type="Proteomes" id="UP000074072">
    <property type="component" value="Unassembled WGS sequence"/>
</dbReference>
<protein>
    <recommendedName>
        <fullName evidence="4">Bacteriophage tail tape measure C-terminal domain-containing protein</fullName>
    </recommendedName>
</protein>
<reference evidence="2 3" key="1">
    <citation type="journal article" date="2016" name="Front. Microbiol.">
        <title>Genomic Resource of Rice Seed Associated Bacteria.</title>
        <authorList>
            <person name="Midha S."/>
            <person name="Bansal K."/>
            <person name="Sharma S."/>
            <person name="Kumar N."/>
            <person name="Patil P.P."/>
            <person name="Chaudhry V."/>
            <person name="Patil P.B."/>
        </authorList>
    </citation>
    <scope>NUCLEOTIDE SEQUENCE [LARGE SCALE GENOMIC DNA]</scope>
    <source>
        <strain evidence="2 3">SB4</strain>
    </source>
</reference>
<sequence>WVWTLNTSMANVGSLVVDLALESAQFIAGLRNASRATQQTASQITNAMNIAKNAAIGFAGGFIGAFSFDIIQERIQEAFDYGDAIVDLADRTGATTKTIQEFRYAAQLSGSSVENADAAVEKFAKNLGAAQNGNKALTKTFHDLGVRSADTDTALKQAMDGIAKLGAVTARNQKTIELFGKSAGDLTLLMSDGSKGFNTLADAAESYGIVLDDHLLRNGGQVNDQLDTMKMIVNAQMAGAIIQNADALMALANAFTQAATAAANFFAQMDVQKLMSTQQSNPLKWDVPHVIGARLSGKSIEQMQADDRAELKKTKAGRQALHDDLTRRYNDNIRAGRNKNDPDMQAMRGEREDIARLEARSRHGLRVTPPKSTNALLPKPDAASKKKTSQTLKSDGELSAAWDRTFLGARADLYRSQERMTNDPTERQDLAAKQIRNRYYMNADDIDMQTGSDKEVKEGKKRYTAAQAKLLKEIEREIFNTEYDATIRDRDAEITRDRLDLALAGKQLDADMLSAEMALTRSTRDRRDKSLALVRNQFDQERLQLEHTIELEKLGKATRAEREAAEARLKALPALQNLAEDGVRRQNQSPLEVYLDAIPKTNNELNYAFENVEVEGLKSLQDGLMGIIDGAKSVGEAFTSMSKTIINGLINIGLQQAIIKPLGNLLFGGGEGGGSGLLGSIFGSLLKGLKGARANGGMTSPGNYLVGERGPEVVGIGANARVTNNRELRSLAANDNAGGLHININGPITSNDPAMVRAMVAEGVMSAVPLITRQATDSTLKKLQRRTI</sequence>